<dbReference type="AlphaFoldDB" id="A0A3N5YEM3"/>
<proteinExistence type="predicted"/>
<accession>A0A3N5YEM3</accession>
<comment type="caution">
    <text evidence="2">The sequence shown here is derived from an EMBL/GenBank/DDBJ whole genome shotgun (WGS) entry which is preliminary data.</text>
</comment>
<dbReference type="Pfam" id="PF20243">
    <property type="entry name" value="MbnP"/>
    <property type="match status" value="1"/>
</dbReference>
<organism evidence="2 3">
    <name type="scientific">Alteromonas sediminis</name>
    <dbReference type="NCBI Taxonomy" id="2259342"/>
    <lineage>
        <taxon>Bacteria</taxon>
        <taxon>Pseudomonadati</taxon>
        <taxon>Pseudomonadota</taxon>
        <taxon>Gammaproteobacteria</taxon>
        <taxon>Alteromonadales</taxon>
        <taxon>Alteromonadaceae</taxon>
        <taxon>Alteromonas/Salinimonas group</taxon>
        <taxon>Alteromonas</taxon>
    </lineage>
</organism>
<feature type="domain" description="Copper-binding protein MbnP-like" evidence="1">
    <location>
        <begin position="47"/>
        <end position="233"/>
    </location>
</feature>
<dbReference type="InterPro" id="IPR046863">
    <property type="entry name" value="MbnP-like_dom"/>
</dbReference>
<dbReference type="PROSITE" id="PS51257">
    <property type="entry name" value="PROKAR_LIPOPROTEIN"/>
    <property type="match status" value="1"/>
</dbReference>
<evidence type="ECO:0000313" key="2">
    <source>
        <dbReference type="EMBL" id="RPJ68245.1"/>
    </source>
</evidence>
<reference evidence="2 3" key="1">
    <citation type="submission" date="2018-11" db="EMBL/GenBank/DDBJ databases">
        <authorList>
            <person name="Ye M.-Q."/>
            <person name="Du Z.-J."/>
        </authorList>
    </citation>
    <scope>NUCLEOTIDE SEQUENCE [LARGE SCALE GENOMIC DNA]</scope>
    <source>
        <strain evidence="2 3">U0105</strain>
    </source>
</reference>
<sequence length="259" mass="29450">MIRNKRTYLTVFVIMVLFGLVACSRQPAVLTFVSDLHTPQICGALPKQPDYQVRQFTFYISGLELLIDEQWQPVDFFPTEYQAEHTAMIDLTPHCDDASVQTQVQVPLAVGYHHFSSAEAIRFAIGVPFTHNHKDPLTQPAPLNESSMFWSWQRGYKFLRWDLQHNDTGHGWSFHLGSVGCTSASALRAPTQPCSSPNQVTISMKKDSNDGYIFVEAQKLLNDVNLDNSTGCMFHLPEEADCQPLLNHIQQPWITWLNR</sequence>
<dbReference type="Proteomes" id="UP000275281">
    <property type="component" value="Unassembled WGS sequence"/>
</dbReference>
<protein>
    <submittedName>
        <fullName evidence="2">Metallo-mystery pair system four-Cys motif protein</fullName>
    </submittedName>
</protein>
<dbReference type="InterPro" id="IPR023977">
    <property type="entry name" value="MbnP-like"/>
</dbReference>
<dbReference type="NCBIfam" id="TIGR04052">
    <property type="entry name" value="MbnP_like_WxW"/>
    <property type="match status" value="1"/>
</dbReference>
<name>A0A3N5YEM3_9ALTE</name>
<gene>
    <name evidence="2" type="ORF">DRW07_02225</name>
</gene>
<dbReference type="EMBL" id="RPOK01000001">
    <property type="protein sequence ID" value="RPJ68245.1"/>
    <property type="molecule type" value="Genomic_DNA"/>
</dbReference>
<dbReference type="RefSeq" id="WP_124026247.1">
    <property type="nucleotide sequence ID" value="NZ_JBHRSN010000005.1"/>
</dbReference>
<evidence type="ECO:0000259" key="1">
    <source>
        <dbReference type="Pfam" id="PF20243"/>
    </source>
</evidence>
<evidence type="ECO:0000313" key="3">
    <source>
        <dbReference type="Proteomes" id="UP000275281"/>
    </source>
</evidence>
<dbReference type="OrthoDB" id="64245at2"/>
<keyword evidence="3" id="KW-1185">Reference proteome</keyword>